<dbReference type="Gene3D" id="2.60.40.10">
    <property type="entry name" value="Immunoglobulins"/>
    <property type="match status" value="1"/>
</dbReference>
<dbReference type="InterPro" id="IPR013783">
    <property type="entry name" value="Ig-like_fold"/>
</dbReference>
<dbReference type="Proteomes" id="UP000295260">
    <property type="component" value="Unassembled WGS sequence"/>
</dbReference>
<protein>
    <submittedName>
        <fullName evidence="1">Outer membrane protein Omp28</fullName>
    </submittedName>
</protein>
<gene>
    <name evidence="1" type="ORF">BC748_1568</name>
</gene>
<sequence length="350" mass="39171">MKKIIGFYIVLLSLLQTSCNEEYTILNEVDTIYITTDNTTKLIGSTFTFTVKNNYDVDVTSDATFFVNNVEINGNTYQSNSVGNYSVKAVYLGVESEIMTISYFDGTEVNFTKRVLIEDYTGTWCGYCPRVAHAIDLVNNQTDKAVAVAIHRASSNPTSSNYDPFNYDATELENLINIPGYPKSTLNRTIQWNFPEPNNVNQALTLTQGDNPKLGLAMNSTLTGNQLSLDVNVKFSNTFDNLKLVVYVLENGLIYDQYNYTNYYGAIHPLPNYTHNHVLRDCITPILGDNIANSETVPANVYQRSFNIPLPSNIANAQNVEFVAFVVGSDNKVINVRKAAINEQQVFEEL</sequence>
<evidence type="ECO:0000313" key="1">
    <source>
        <dbReference type="EMBL" id="TDP59321.1"/>
    </source>
</evidence>
<organism evidence="1 2">
    <name type="scientific">Flavobacterium dankookense</name>
    <dbReference type="NCBI Taxonomy" id="706186"/>
    <lineage>
        <taxon>Bacteria</taxon>
        <taxon>Pseudomonadati</taxon>
        <taxon>Bacteroidota</taxon>
        <taxon>Flavobacteriia</taxon>
        <taxon>Flavobacteriales</taxon>
        <taxon>Flavobacteriaceae</taxon>
        <taxon>Flavobacterium</taxon>
    </lineage>
</organism>
<name>A0A4R6QAE2_9FLAO</name>
<dbReference type="EMBL" id="SNXR01000013">
    <property type="protein sequence ID" value="TDP59321.1"/>
    <property type="molecule type" value="Genomic_DNA"/>
</dbReference>
<accession>A0A4R6QAE2</accession>
<keyword evidence="2" id="KW-1185">Reference proteome</keyword>
<comment type="caution">
    <text evidence="1">The sequence shown here is derived from an EMBL/GenBank/DDBJ whole genome shotgun (WGS) entry which is preliminary data.</text>
</comment>
<reference evidence="1 2" key="1">
    <citation type="submission" date="2019-03" db="EMBL/GenBank/DDBJ databases">
        <title>Genomic Encyclopedia of Archaeal and Bacterial Type Strains, Phase II (KMG-II): from individual species to whole genera.</title>
        <authorList>
            <person name="Goeker M."/>
        </authorList>
    </citation>
    <scope>NUCLEOTIDE SEQUENCE [LARGE SCALE GENOMIC DNA]</scope>
    <source>
        <strain evidence="1 2">DSM 25687</strain>
    </source>
</reference>
<evidence type="ECO:0000313" key="2">
    <source>
        <dbReference type="Proteomes" id="UP000295260"/>
    </source>
</evidence>
<dbReference type="SUPFAM" id="SSF52833">
    <property type="entry name" value="Thioredoxin-like"/>
    <property type="match status" value="1"/>
</dbReference>
<proteinExistence type="predicted"/>
<dbReference type="OrthoDB" id="1081990at2"/>
<dbReference type="RefSeq" id="WP_133532857.1">
    <property type="nucleotide sequence ID" value="NZ_SNXR01000013.1"/>
</dbReference>
<dbReference type="Pfam" id="PF11551">
    <property type="entry name" value="Omp28"/>
    <property type="match status" value="1"/>
</dbReference>
<dbReference type="InterPro" id="IPR036249">
    <property type="entry name" value="Thioredoxin-like_sf"/>
</dbReference>
<dbReference type="InterPro" id="IPR021615">
    <property type="entry name" value="Omp28"/>
</dbReference>
<dbReference type="AlphaFoldDB" id="A0A4R6QAE2"/>